<reference evidence="3" key="1">
    <citation type="submission" date="2022-01" db="EMBL/GenBank/DDBJ databases">
        <title>Genome-Based Taxonomic Classification of the Phylum Actinobacteria.</title>
        <authorList>
            <person name="Gao Y."/>
        </authorList>
    </citation>
    <scope>NUCLEOTIDE SEQUENCE</scope>
    <source>
        <strain evidence="3">KLBMP 8922</strain>
    </source>
</reference>
<sequence>MKTDRIRRSITALAAAAALAAGLAGCDGGNDGDKSQGSASSPGAGSGPGPARPPGQDDVQTDPRITAYADRLLAFLKTTSQGSHALRAEIFKEKGKLFANVDTDLPYFRSDDMSSAASDSRGRRDKLAAEAEDWAYANPEVRIELIAVYMTGRGEKLRDAGMGHVRKRDAEDTKRNAYNDRVLAHLKTTEYAALVTRVEIDKIVDEAEVSINTTLPPYDLFDFSEPARQTRAQADGIAAAVLAWTATATEYNVTSVRVEDREKGTSTLALR</sequence>
<feature type="region of interest" description="Disordered" evidence="1">
    <location>
        <begin position="25"/>
        <end position="61"/>
    </location>
</feature>
<keyword evidence="4" id="KW-1185">Reference proteome</keyword>
<feature type="chain" id="PRO_5041365164" description="Lipoprotein" evidence="2">
    <location>
        <begin position="21"/>
        <end position="271"/>
    </location>
</feature>
<dbReference type="Proteomes" id="UP001165378">
    <property type="component" value="Unassembled WGS sequence"/>
</dbReference>
<dbReference type="AlphaFoldDB" id="A0AA41U1C5"/>
<evidence type="ECO:0000256" key="2">
    <source>
        <dbReference type="SAM" id="SignalP"/>
    </source>
</evidence>
<evidence type="ECO:0008006" key="5">
    <source>
        <dbReference type="Google" id="ProtNLM"/>
    </source>
</evidence>
<dbReference type="EMBL" id="JAKFHA010000011">
    <property type="protein sequence ID" value="MCF2529486.1"/>
    <property type="molecule type" value="Genomic_DNA"/>
</dbReference>
<feature type="signal peptide" evidence="2">
    <location>
        <begin position="1"/>
        <end position="20"/>
    </location>
</feature>
<evidence type="ECO:0000313" key="3">
    <source>
        <dbReference type="EMBL" id="MCF2529486.1"/>
    </source>
</evidence>
<proteinExistence type="predicted"/>
<evidence type="ECO:0000313" key="4">
    <source>
        <dbReference type="Proteomes" id="UP001165378"/>
    </source>
</evidence>
<name>A0AA41U1C5_9ACTN</name>
<keyword evidence="2" id="KW-0732">Signal</keyword>
<dbReference type="RefSeq" id="WP_235053792.1">
    <property type="nucleotide sequence ID" value="NZ_JAKFHA010000011.1"/>
</dbReference>
<organism evidence="3 4">
    <name type="scientific">Yinghuangia soli</name>
    <dbReference type="NCBI Taxonomy" id="2908204"/>
    <lineage>
        <taxon>Bacteria</taxon>
        <taxon>Bacillati</taxon>
        <taxon>Actinomycetota</taxon>
        <taxon>Actinomycetes</taxon>
        <taxon>Kitasatosporales</taxon>
        <taxon>Streptomycetaceae</taxon>
        <taxon>Yinghuangia</taxon>
    </lineage>
</organism>
<evidence type="ECO:0000256" key="1">
    <source>
        <dbReference type="SAM" id="MobiDB-lite"/>
    </source>
</evidence>
<protein>
    <recommendedName>
        <fullName evidence="5">Lipoprotein</fullName>
    </recommendedName>
</protein>
<dbReference type="PROSITE" id="PS51257">
    <property type="entry name" value="PROKAR_LIPOPROTEIN"/>
    <property type="match status" value="1"/>
</dbReference>
<gene>
    <name evidence="3" type="ORF">LZ495_20005</name>
</gene>
<accession>A0AA41U1C5</accession>
<comment type="caution">
    <text evidence="3">The sequence shown here is derived from an EMBL/GenBank/DDBJ whole genome shotgun (WGS) entry which is preliminary data.</text>
</comment>